<sequence>MGVSVEGGLNGVVMAAKCSGRLVGWFSPLAADVVFLSTAYVAVDQEAAPDDYETATVRGLEITDQDWQDGRLPRSDCYRVVQAWGCAPLRYASAGIFASLREEVAVATGNLEIAFGRIEAQGSGVVIT</sequence>
<gene>
    <name evidence="1" type="ORF">K458DRAFT_413093</name>
</gene>
<evidence type="ECO:0000313" key="2">
    <source>
        <dbReference type="Proteomes" id="UP000799291"/>
    </source>
</evidence>
<organism evidence="1 2">
    <name type="scientific">Lentithecium fluviatile CBS 122367</name>
    <dbReference type="NCBI Taxonomy" id="1168545"/>
    <lineage>
        <taxon>Eukaryota</taxon>
        <taxon>Fungi</taxon>
        <taxon>Dikarya</taxon>
        <taxon>Ascomycota</taxon>
        <taxon>Pezizomycotina</taxon>
        <taxon>Dothideomycetes</taxon>
        <taxon>Pleosporomycetidae</taxon>
        <taxon>Pleosporales</taxon>
        <taxon>Massarineae</taxon>
        <taxon>Lentitheciaceae</taxon>
        <taxon>Lentithecium</taxon>
    </lineage>
</organism>
<reference evidence="1" key="1">
    <citation type="journal article" date="2020" name="Stud. Mycol.">
        <title>101 Dothideomycetes genomes: a test case for predicting lifestyles and emergence of pathogens.</title>
        <authorList>
            <person name="Haridas S."/>
            <person name="Albert R."/>
            <person name="Binder M."/>
            <person name="Bloem J."/>
            <person name="Labutti K."/>
            <person name="Salamov A."/>
            <person name="Andreopoulos B."/>
            <person name="Baker S."/>
            <person name="Barry K."/>
            <person name="Bills G."/>
            <person name="Bluhm B."/>
            <person name="Cannon C."/>
            <person name="Castanera R."/>
            <person name="Culley D."/>
            <person name="Daum C."/>
            <person name="Ezra D."/>
            <person name="Gonzalez J."/>
            <person name="Henrissat B."/>
            <person name="Kuo A."/>
            <person name="Liang C."/>
            <person name="Lipzen A."/>
            <person name="Lutzoni F."/>
            <person name="Magnuson J."/>
            <person name="Mondo S."/>
            <person name="Nolan M."/>
            <person name="Ohm R."/>
            <person name="Pangilinan J."/>
            <person name="Park H.-J."/>
            <person name="Ramirez L."/>
            <person name="Alfaro M."/>
            <person name="Sun H."/>
            <person name="Tritt A."/>
            <person name="Yoshinaga Y."/>
            <person name="Zwiers L.-H."/>
            <person name="Turgeon B."/>
            <person name="Goodwin S."/>
            <person name="Spatafora J."/>
            <person name="Crous P."/>
            <person name="Grigoriev I."/>
        </authorList>
    </citation>
    <scope>NUCLEOTIDE SEQUENCE</scope>
    <source>
        <strain evidence="1">CBS 122367</strain>
    </source>
</reference>
<keyword evidence="2" id="KW-1185">Reference proteome</keyword>
<name>A0A6G1JI93_9PLEO</name>
<evidence type="ECO:0000313" key="1">
    <source>
        <dbReference type="EMBL" id="KAF2690287.1"/>
    </source>
</evidence>
<protein>
    <submittedName>
        <fullName evidence="1">Uncharacterized protein</fullName>
    </submittedName>
</protein>
<dbReference type="AlphaFoldDB" id="A0A6G1JI93"/>
<dbReference type="Proteomes" id="UP000799291">
    <property type="component" value="Unassembled WGS sequence"/>
</dbReference>
<accession>A0A6G1JI93</accession>
<proteinExistence type="predicted"/>
<dbReference type="OrthoDB" id="5232280at2759"/>
<dbReference type="EMBL" id="MU005571">
    <property type="protein sequence ID" value="KAF2690287.1"/>
    <property type="molecule type" value="Genomic_DNA"/>
</dbReference>